<dbReference type="InterPro" id="IPR003439">
    <property type="entry name" value="ABC_transporter-like_ATP-bd"/>
</dbReference>
<keyword evidence="3" id="KW-0813">Transport</keyword>
<keyword evidence="4 10" id="KW-0812">Transmembrane</keyword>
<dbReference type="InterPro" id="IPR029481">
    <property type="entry name" value="ABC_trans_N"/>
</dbReference>
<dbReference type="InterPro" id="IPR017871">
    <property type="entry name" value="ABC_transporter-like_CS"/>
</dbReference>
<feature type="transmembrane region" description="Helical" evidence="10">
    <location>
        <begin position="750"/>
        <end position="769"/>
    </location>
</feature>
<sequence>MHPPGLEPHPQEQLLKTSSHSAPQSPIGSQSQVPLDFFDPVGVQELQRTLTSHRVGSRIDIEAQPHAPRKASGIQLHSSASTAIDEDDWDFETLLKDIVRRSGQDGIRARELGLMFKDLRVVGIGARASFQPTVGSIFNPKAIMRSINTMRHPPIRDILSGFEGVVTPGEMLLVLGRPGSGCSTFLKTIANQRGDYHAVLGDVHYDSFTPEDIAQRYRGDVVYCPEDDVHFPTLTVQQTLSFAATMRAPRTRLANQSRQDYTNLVVEVLIRIFGLEQARHMVVGDAAIRGISGGQKKRVSIAEALSCRSKIHAWDNSTRGLDASTALEFVRALRIATDIGRVTTVVSIYQAGEQLYNLFDKVCVINEGKMAYFGPAKDARQYFIDMGYEPQNRQTTPDFLVAVTDASGRKVRPGYEGTVPRTADDMASYFKKSTLGQLNRSSLDSYLALYVNKPELKKAYDVSAVSEHARHAPKSHAYTLSVPMQVRAVMRRRWQILKGDWVTQVVQLGAQIFQAIIMGTVFLQVPNTTSAYFSRGGVLFFALFFGSISAMAELGALFAQRPIVLRHQKAAMYYPFIESLAHTVVDIPITFVIQTVFAVLFYFLVGLQQSAAQFFTFLLFILTVTLVMKAFFRSIAASFKAESSAVSLAGFTVMLLSLYTGYTIPRPSIVGALRWITYLNPLRYAFESLLLNEFHTLDGTCTTLVPQGPGYENITLSNQVCTAIGSQPGLARVDGNAYVYLSFGYEYSNLWKNFGIVCIFGLGFLALLLTMTEFNTKSAFDTTVTLFKQGGRAEIITESTPELADEEKAASGETYRSRTVTNNSSEKSAFKKSATTDIFSWKHLQYIVPLAGGETRKLLDDVSGYVAPGKLTALMGESGAGKTTLLNVLAQRASTGVVLGDRLVSGQTLPADFQAQTGYCQQMDTHIPESTVREALLFSAKLRQPESISMAEKEAYVDKCLKMCGLEAYADAIVGSLGVEHRKRTTIGVELAAKPKLLLFLDEPTSGLDSQSAWAIMTFLRELADNGQAILCTIHQPSAELFQVFDRLLLLRKGGQTVYFGDIGEGSSTLLEYFERNGGPHCDPDANPAEYMLDVIGAGATAVSSTDWHQVWKSSPEASELKLEIERIHVEGRARPPLGSGSEIHPEFATSWSTQLFTLTERGFESYWRNPTYILAKLILSVAGGLLVGLTFFHSQNTLLGTQNKLFSVFMATILAVPLAQQLQSMFIAIRTVYEVRERPSRMYSVTALLTSQLLIEIPWNILSSSLFFICWYWTVGYETSRAGFIYFLYAVVFPLYYTTIGQAVASMAPSAVIASLLFNTLFSFVITFNGVLQPFAQLGWWRWMYRVSPFTYLIEGLLGQAIGRQPINCSSTELVTVQPPSGMTCATYMGPYISDAGGYLTNPDATSACTFCPFETTDQFMALSFNIEYSHHWRDLGIVLGVVVFNVFAIFALTYLFRIRTGSPLESLKRRFARSK</sequence>
<dbReference type="SMART" id="SM00382">
    <property type="entry name" value="AAA"/>
    <property type="match status" value="2"/>
</dbReference>
<keyword evidence="7 10" id="KW-1133">Transmembrane helix</keyword>
<evidence type="ECO:0000313" key="13">
    <source>
        <dbReference type="Proteomes" id="UP000054538"/>
    </source>
</evidence>
<accession>A0A0D0DJZ1</accession>
<dbReference type="InterPro" id="IPR010929">
    <property type="entry name" value="PDR_CDR_ABC"/>
</dbReference>
<dbReference type="Pfam" id="PF01061">
    <property type="entry name" value="ABC2_membrane"/>
    <property type="match status" value="2"/>
</dbReference>
<dbReference type="InterPro" id="IPR003593">
    <property type="entry name" value="AAA+_ATPase"/>
</dbReference>
<evidence type="ECO:0000256" key="8">
    <source>
        <dbReference type="ARBA" id="ARBA00023136"/>
    </source>
</evidence>
<gene>
    <name evidence="12" type="ORF">PAXRUDRAFT_830847</name>
</gene>
<dbReference type="Pfam" id="PF00005">
    <property type="entry name" value="ABC_tran"/>
    <property type="match status" value="2"/>
</dbReference>
<reference evidence="13" key="2">
    <citation type="submission" date="2015-01" db="EMBL/GenBank/DDBJ databases">
        <title>Evolutionary Origins and Diversification of the Mycorrhizal Mutualists.</title>
        <authorList>
            <consortium name="DOE Joint Genome Institute"/>
            <consortium name="Mycorrhizal Genomics Consortium"/>
            <person name="Kohler A."/>
            <person name="Kuo A."/>
            <person name="Nagy L.G."/>
            <person name="Floudas D."/>
            <person name="Copeland A."/>
            <person name="Barry K.W."/>
            <person name="Cichocki N."/>
            <person name="Veneault-Fourrey C."/>
            <person name="LaButti K."/>
            <person name="Lindquist E.A."/>
            <person name="Lipzen A."/>
            <person name="Lundell T."/>
            <person name="Morin E."/>
            <person name="Murat C."/>
            <person name="Riley R."/>
            <person name="Ohm R."/>
            <person name="Sun H."/>
            <person name="Tunlid A."/>
            <person name="Henrissat B."/>
            <person name="Grigoriev I.V."/>
            <person name="Hibbett D.S."/>
            <person name="Martin F."/>
        </authorList>
    </citation>
    <scope>NUCLEOTIDE SEQUENCE [LARGE SCALE GENOMIC DNA]</scope>
    <source>
        <strain evidence="13">Ve08.2h10</strain>
    </source>
</reference>
<dbReference type="Gene3D" id="3.40.50.300">
    <property type="entry name" value="P-loop containing nucleotide triphosphate hydrolases"/>
    <property type="match status" value="2"/>
</dbReference>
<name>A0A0D0DJZ1_9AGAM</name>
<dbReference type="EMBL" id="KN825387">
    <property type="protein sequence ID" value="KIK91443.1"/>
    <property type="molecule type" value="Genomic_DNA"/>
</dbReference>
<dbReference type="InterPro" id="IPR034003">
    <property type="entry name" value="ABCG_PDR_2"/>
</dbReference>
<dbReference type="HOGENOM" id="CLU_000604_35_0_1"/>
<evidence type="ECO:0000256" key="6">
    <source>
        <dbReference type="ARBA" id="ARBA00022840"/>
    </source>
</evidence>
<evidence type="ECO:0000256" key="9">
    <source>
        <dbReference type="SAM" id="MobiDB-lite"/>
    </source>
</evidence>
<keyword evidence="13" id="KW-1185">Reference proteome</keyword>
<keyword evidence="5" id="KW-0547">Nucleotide-binding</keyword>
<reference evidence="12 13" key="1">
    <citation type="submission" date="2014-04" db="EMBL/GenBank/DDBJ databases">
        <authorList>
            <consortium name="DOE Joint Genome Institute"/>
            <person name="Kuo A."/>
            <person name="Kohler A."/>
            <person name="Jargeat P."/>
            <person name="Nagy L.G."/>
            <person name="Floudas D."/>
            <person name="Copeland A."/>
            <person name="Barry K.W."/>
            <person name="Cichocki N."/>
            <person name="Veneault-Fourrey C."/>
            <person name="LaButti K."/>
            <person name="Lindquist E.A."/>
            <person name="Lipzen A."/>
            <person name="Lundell T."/>
            <person name="Morin E."/>
            <person name="Murat C."/>
            <person name="Sun H."/>
            <person name="Tunlid A."/>
            <person name="Henrissat B."/>
            <person name="Grigoriev I.V."/>
            <person name="Hibbett D.S."/>
            <person name="Martin F."/>
            <person name="Nordberg H.P."/>
            <person name="Cantor M.N."/>
            <person name="Hua S.X."/>
        </authorList>
    </citation>
    <scope>NUCLEOTIDE SEQUENCE [LARGE SCALE GENOMIC DNA]</scope>
    <source>
        <strain evidence="12 13">Ve08.2h10</strain>
    </source>
</reference>
<feature type="transmembrane region" description="Helical" evidence="10">
    <location>
        <begin position="1254"/>
        <end position="1275"/>
    </location>
</feature>
<dbReference type="GO" id="GO:0016887">
    <property type="term" value="F:ATP hydrolysis activity"/>
    <property type="evidence" value="ECO:0007669"/>
    <property type="project" value="InterPro"/>
</dbReference>
<dbReference type="Proteomes" id="UP000054538">
    <property type="component" value="Unassembled WGS sequence"/>
</dbReference>
<feature type="transmembrane region" description="Helical" evidence="10">
    <location>
        <begin position="537"/>
        <end position="559"/>
    </location>
</feature>
<dbReference type="OrthoDB" id="245989at2759"/>
<feature type="transmembrane region" description="Helical" evidence="10">
    <location>
        <begin position="1312"/>
        <end position="1333"/>
    </location>
</feature>
<feature type="transmembrane region" description="Helical" evidence="10">
    <location>
        <begin position="501"/>
        <end position="525"/>
    </location>
</feature>
<evidence type="ECO:0000256" key="7">
    <source>
        <dbReference type="ARBA" id="ARBA00022989"/>
    </source>
</evidence>
<dbReference type="Pfam" id="PF06422">
    <property type="entry name" value="PDR_CDR"/>
    <property type="match status" value="2"/>
</dbReference>
<feature type="region of interest" description="Disordered" evidence="9">
    <location>
        <begin position="1"/>
        <end position="33"/>
    </location>
</feature>
<dbReference type="InterPro" id="IPR027417">
    <property type="entry name" value="P-loop_NTPase"/>
</dbReference>
<protein>
    <recommendedName>
        <fullName evidence="11">ABC transporter domain-containing protein</fullName>
    </recommendedName>
</protein>
<organism evidence="12 13">
    <name type="scientific">Paxillus rubicundulus Ve08.2h10</name>
    <dbReference type="NCBI Taxonomy" id="930991"/>
    <lineage>
        <taxon>Eukaryota</taxon>
        <taxon>Fungi</taxon>
        <taxon>Dikarya</taxon>
        <taxon>Basidiomycota</taxon>
        <taxon>Agaricomycotina</taxon>
        <taxon>Agaricomycetes</taxon>
        <taxon>Agaricomycetidae</taxon>
        <taxon>Boletales</taxon>
        <taxon>Paxilineae</taxon>
        <taxon>Paxillaceae</taxon>
        <taxon>Paxillus</taxon>
    </lineage>
</organism>
<feature type="transmembrane region" description="Helical" evidence="10">
    <location>
        <begin position="1206"/>
        <end position="1234"/>
    </location>
</feature>
<comment type="similarity">
    <text evidence="2">Belongs to the ABC transporter superfamily. ABCG family. PDR (TC 3.A.1.205) subfamily.</text>
</comment>
<feature type="transmembrane region" description="Helical" evidence="10">
    <location>
        <begin position="644"/>
        <end position="664"/>
    </location>
</feature>
<dbReference type="FunFam" id="3.40.50.300:FF:000054">
    <property type="entry name" value="ABC multidrug transporter atrF"/>
    <property type="match status" value="1"/>
</dbReference>
<dbReference type="InterPro" id="IPR034001">
    <property type="entry name" value="ABCG_PDR_1"/>
</dbReference>
<feature type="compositionally biased region" description="Polar residues" evidence="9">
    <location>
        <begin position="14"/>
        <end position="33"/>
    </location>
</feature>
<evidence type="ECO:0000256" key="5">
    <source>
        <dbReference type="ARBA" id="ARBA00022741"/>
    </source>
</evidence>
<dbReference type="InParanoid" id="A0A0D0DJZ1"/>
<evidence type="ECO:0000256" key="3">
    <source>
        <dbReference type="ARBA" id="ARBA00022448"/>
    </source>
</evidence>
<keyword evidence="8 10" id="KW-0472">Membrane</keyword>
<feature type="transmembrane region" description="Helical" evidence="10">
    <location>
        <begin position="1174"/>
        <end position="1194"/>
    </location>
</feature>
<dbReference type="GO" id="GO:0016020">
    <property type="term" value="C:membrane"/>
    <property type="evidence" value="ECO:0007669"/>
    <property type="project" value="UniProtKB-SubCell"/>
</dbReference>
<dbReference type="GO" id="GO:0140359">
    <property type="term" value="F:ABC-type transporter activity"/>
    <property type="evidence" value="ECO:0007669"/>
    <property type="project" value="InterPro"/>
</dbReference>
<dbReference type="Pfam" id="PF14510">
    <property type="entry name" value="ABC_trans_N"/>
    <property type="match status" value="1"/>
</dbReference>
<keyword evidence="6" id="KW-0067">ATP-binding</keyword>
<dbReference type="STRING" id="930991.A0A0D0DJZ1"/>
<evidence type="ECO:0000256" key="2">
    <source>
        <dbReference type="ARBA" id="ARBA00006012"/>
    </source>
</evidence>
<evidence type="ECO:0000313" key="12">
    <source>
        <dbReference type="EMBL" id="KIK91443.1"/>
    </source>
</evidence>
<evidence type="ECO:0000256" key="4">
    <source>
        <dbReference type="ARBA" id="ARBA00022692"/>
    </source>
</evidence>
<dbReference type="CDD" id="cd03232">
    <property type="entry name" value="ABCG_PDR_domain2"/>
    <property type="match status" value="1"/>
</dbReference>
<comment type="subcellular location">
    <subcellularLocation>
        <location evidence="1">Membrane</location>
        <topology evidence="1">Multi-pass membrane protein</topology>
    </subcellularLocation>
</comment>
<evidence type="ECO:0000256" key="10">
    <source>
        <dbReference type="SAM" id="Phobius"/>
    </source>
</evidence>
<feature type="domain" description="ABC transporter" evidence="11">
    <location>
        <begin position="842"/>
        <end position="1078"/>
    </location>
</feature>
<dbReference type="PROSITE" id="PS00211">
    <property type="entry name" value="ABC_TRANSPORTER_1"/>
    <property type="match status" value="1"/>
</dbReference>
<dbReference type="CDD" id="cd03233">
    <property type="entry name" value="ABCG_PDR_domain1"/>
    <property type="match status" value="1"/>
</dbReference>
<feature type="transmembrane region" description="Helical" evidence="10">
    <location>
        <begin position="1437"/>
        <end position="1458"/>
    </location>
</feature>
<dbReference type="Pfam" id="PF19055">
    <property type="entry name" value="ABC2_membrane_7"/>
    <property type="match status" value="1"/>
</dbReference>
<dbReference type="FunCoup" id="A0A0D0DJZ1">
    <property type="interactions" value="95"/>
</dbReference>
<feature type="transmembrane region" description="Helical" evidence="10">
    <location>
        <begin position="580"/>
        <end position="605"/>
    </location>
</feature>
<dbReference type="InterPro" id="IPR043926">
    <property type="entry name" value="ABCG_dom"/>
</dbReference>
<dbReference type="PANTHER" id="PTHR19241">
    <property type="entry name" value="ATP-BINDING CASSETTE TRANSPORTER"/>
    <property type="match status" value="1"/>
</dbReference>
<dbReference type="SUPFAM" id="SSF52540">
    <property type="entry name" value="P-loop containing nucleoside triphosphate hydrolases"/>
    <property type="match status" value="2"/>
</dbReference>
<dbReference type="InterPro" id="IPR013525">
    <property type="entry name" value="ABC2_TM"/>
</dbReference>
<evidence type="ECO:0000256" key="1">
    <source>
        <dbReference type="ARBA" id="ARBA00004141"/>
    </source>
</evidence>
<feature type="transmembrane region" description="Helical" evidence="10">
    <location>
        <begin position="611"/>
        <end position="632"/>
    </location>
</feature>
<feature type="domain" description="ABC transporter" evidence="11">
    <location>
        <begin position="144"/>
        <end position="392"/>
    </location>
</feature>
<evidence type="ECO:0000259" key="11">
    <source>
        <dbReference type="PROSITE" id="PS50893"/>
    </source>
</evidence>
<proteinExistence type="inferred from homology"/>
<dbReference type="GO" id="GO:0005524">
    <property type="term" value="F:ATP binding"/>
    <property type="evidence" value="ECO:0007669"/>
    <property type="project" value="UniProtKB-KW"/>
</dbReference>
<dbReference type="PROSITE" id="PS50893">
    <property type="entry name" value="ABC_TRANSPORTER_2"/>
    <property type="match status" value="2"/>
</dbReference>
<feature type="transmembrane region" description="Helical" evidence="10">
    <location>
        <begin position="1281"/>
        <end position="1300"/>
    </location>
</feature>